<proteinExistence type="predicted"/>
<dbReference type="InterPro" id="IPR032675">
    <property type="entry name" value="LRR_dom_sf"/>
</dbReference>
<keyword evidence="2" id="KW-1185">Reference proteome</keyword>
<gene>
    <name evidence="1" type="ORF">MCOR_6695</name>
</gene>
<dbReference type="OrthoDB" id="6287768at2759"/>
<reference evidence="1 2" key="1">
    <citation type="submission" date="2020-06" db="EMBL/GenBank/DDBJ databases">
        <authorList>
            <person name="Li R."/>
            <person name="Bekaert M."/>
        </authorList>
    </citation>
    <scope>NUCLEOTIDE SEQUENCE [LARGE SCALE GENOMIC DNA]</scope>
    <source>
        <strain evidence="2">wild</strain>
    </source>
</reference>
<dbReference type="Proteomes" id="UP000507470">
    <property type="component" value="Unassembled WGS sequence"/>
</dbReference>
<accession>A0A6J8AH28</accession>
<dbReference type="Gene3D" id="3.80.10.10">
    <property type="entry name" value="Ribonuclease Inhibitor"/>
    <property type="match status" value="1"/>
</dbReference>
<dbReference type="EMBL" id="CACVKT020001232">
    <property type="protein sequence ID" value="CAC5366358.1"/>
    <property type="molecule type" value="Genomic_DNA"/>
</dbReference>
<organism evidence="1 2">
    <name type="scientific">Mytilus coruscus</name>
    <name type="common">Sea mussel</name>
    <dbReference type="NCBI Taxonomy" id="42192"/>
    <lineage>
        <taxon>Eukaryota</taxon>
        <taxon>Metazoa</taxon>
        <taxon>Spiralia</taxon>
        <taxon>Lophotrochozoa</taxon>
        <taxon>Mollusca</taxon>
        <taxon>Bivalvia</taxon>
        <taxon>Autobranchia</taxon>
        <taxon>Pteriomorphia</taxon>
        <taxon>Mytilida</taxon>
        <taxon>Mytiloidea</taxon>
        <taxon>Mytilidae</taxon>
        <taxon>Mytilinae</taxon>
        <taxon>Mytilus</taxon>
    </lineage>
</organism>
<sequence>MSHNVLDLSNVYSAEIFLPTQNLTKLDIRSNMHQPIHFDKYLIYPDHVFGVLSELSFLGIDMMPVPQFGRGFSQITNLRVLHFQSCYLASLSNTTFQMFSYFVQKLSLTNCRLKAVRTDVDVLLPFPNLRVLDFHGTFMHLRRALHLLHPYMYSNFTTINFGHVSDDSIDSSELPFVTTITPDMMKYLKTICVENLNLSNNGIVDYEFESLFTFDRPECLQTLSFKGNRLLLLLQ</sequence>
<dbReference type="SUPFAM" id="SSF52047">
    <property type="entry name" value="RNI-like"/>
    <property type="match status" value="1"/>
</dbReference>
<evidence type="ECO:0000313" key="2">
    <source>
        <dbReference type="Proteomes" id="UP000507470"/>
    </source>
</evidence>
<evidence type="ECO:0000313" key="1">
    <source>
        <dbReference type="EMBL" id="CAC5366358.1"/>
    </source>
</evidence>
<dbReference type="AlphaFoldDB" id="A0A6J8AH28"/>
<name>A0A6J8AH28_MYTCO</name>
<protein>
    <submittedName>
        <fullName evidence="1">LINGO</fullName>
    </submittedName>
</protein>